<comment type="catalytic activity">
    <reaction evidence="8">
        <text>L-threonyl-[protein] + ATP = O-phospho-L-threonyl-[protein] + ADP + H(+)</text>
        <dbReference type="Rhea" id="RHEA:46608"/>
        <dbReference type="Rhea" id="RHEA-COMP:11060"/>
        <dbReference type="Rhea" id="RHEA-COMP:11605"/>
        <dbReference type="ChEBI" id="CHEBI:15378"/>
        <dbReference type="ChEBI" id="CHEBI:30013"/>
        <dbReference type="ChEBI" id="CHEBI:30616"/>
        <dbReference type="ChEBI" id="CHEBI:61977"/>
        <dbReference type="ChEBI" id="CHEBI:456216"/>
        <dbReference type="EC" id="2.7.11.1"/>
    </reaction>
</comment>
<dbReference type="PANTHER" id="PTHR22984">
    <property type="entry name" value="SERINE/THREONINE-PROTEIN KINASE PIM"/>
    <property type="match status" value="1"/>
</dbReference>
<organism evidence="12 13">
    <name type="scientific">Scleropages formosus</name>
    <name type="common">Asian bonytongue</name>
    <name type="synonym">Osteoglossum formosum</name>
    <dbReference type="NCBI Taxonomy" id="113540"/>
    <lineage>
        <taxon>Eukaryota</taxon>
        <taxon>Metazoa</taxon>
        <taxon>Chordata</taxon>
        <taxon>Craniata</taxon>
        <taxon>Vertebrata</taxon>
        <taxon>Euteleostomi</taxon>
        <taxon>Actinopterygii</taxon>
        <taxon>Neopterygii</taxon>
        <taxon>Teleostei</taxon>
        <taxon>Osteoglossocephala</taxon>
        <taxon>Osteoglossomorpha</taxon>
        <taxon>Osteoglossiformes</taxon>
        <taxon>Osteoglossidae</taxon>
        <taxon>Scleropages</taxon>
    </lineage>
</organism>
<evidence type="ECO:0000256" key="5">
    <source>
        <dbReference type="ARBA" id="ARBA00022741"/>
    </source>
</evidence>
<feature type="compositionally biased region" description="Basic and acidic residues" evidence="10">
    <location>
        <begin position="238"/>
        <end position="262"/>
    </location>
</feature>
<comment type="similarity">
    <text evidence="1">Belongs to the protein kinase superfamily. CAMK Ser/Thr protein kinase family. PIM subfamily.</text>
</comment>
<feature type="region of interest" description="Disordered" evidence="10">
    <location>
        <begin position="1"/>
        <end position="38"/>
    </location>
</feature>
<feature type="compositionally biased region" description="Low complexity" evidence="10">
    <location>
        <begin position="24"/>
        <end position="38"/>
    </location>
</feature>
<dbReference type="InterPro" id="IPR051138">
    <property type="entry name" value="PIM_Ser/Thr_kinase"/>
</dbReference>
<keyword evidence="7" id="KW-0067">ATP-binding</keyword>
<dbReference type="GO" id="GO:0007346">
    <property type="term" value="P:regulation of mitotic cell cycle"/>
    <property type="evidence" value="ECO:0007669"/>
    <property type="project" value="TreeGrafter"/>
</dbReference>
<dbReference type="AlphaFoldDB" id="A0A0P7W5J8"/>
<dbReference type="PROSITE" id="PS50011">
    <property type="entry name" value="PROTEIN_KINASE_DOM"/>
    <property type="match status" value="1"/>
</dbReference>
<dbReference type="GO" id="GO:0043066">
    <property type="term" value="P:negative regulation of apoptotic process"/>
    <property type="evidence" value="ECO:0007669"/>
    <property type="project" value="TreeGrafter"/>
</dbReference>
<comment type="caution">
    <text evidence="12">The sequence shown here is derived from an EMBL/GenBank/DDBJ whole genome shotgun (WGS) entry which is preliminary data.</text>
</comment>
<reference evidence="12 13" key="1">
    <citation type="submission" date="2015-08" db="EMBL/GenBank/DDBJ databases">
        <title>The genome of the Asian arowana (Scleropages formosus).</title>
        <authorList>
            <person name="Tan M.H."/>
            <person name="Gan H.M."/>
            <person name="Croft L.J."/>
            <person name="Austin C.M."/>
        </authorList>
    </citation>
    <scope>NUCLEOTIDE SEQUENCE [LARGE SCALE GENOMIC DNA]</scope>
    <source>
        <strain evidence="12">Aro1</strain>
    </source>
</reference>
<dbReference type="Proteomes" id="UP000034805">
    <property type="component" value="Unassembled WGS sequence"/>
</dbReference>
<dbReference type="InterPro" id="IPR011009">
    <property type="entry name" value="Kinase-like_dom_sf"/>
</dbReference>
<dbReference type="GO" id="GO:0004674">
    <property type="term" value="F:protein serine/threonine kinase activity"/>
    <property type="evidence" value="ECO:0007669"/>
    <property type="project" value="UniProtKB-KW"/>
</dbReference>
<dbReference type="SUPFAM" id="SSF56112">
    <property type="entry name" value="Protein kinase-like (PK-like)"/>
    <property type="match status" value="1"/>
</dbReference>
<dbReference type="Pfam" id="PF00069">
    <property type="entry name" value="Pkinase"/>
    <property type="match status" value="1"/>
</dbReference>
<evidence type="ECO:0000256" key="7">
    <source>
        <dbReference type="ARBA" id="ARBA00022840"/>
    </source>
</evidence>
<evidence type="ECO:0000256" key="4">
    <source>
        <dbReference type="ARBA" id="ARBA00022679"/>
    </source>
</evidence>
<evidence type="ECO:0000256" key="8">
    <source>
        <dbReference type="ARBA" id="ARBA00047899"/>
    </source>
</evidence>
<comment type="catalytic activity">
    <reaction evidence="9">
        <text>L-seryl-[protein] + ATP = O-phospho-L-seryl-[protein] + ADP + H(+)</text>
        <dbReference type="Rhea" id="RHEA:17989"/>
        <dbReference type="Rhea" id="RHEA-COMP:9863"/>
        <dbReference type="Rhea" id="RHEA-COMP:11604"/>
        <dbReference type="ChEBI" id="CHEBI:15378"/>
        <dbReference type="ChEBI" id="CHEBI:29999"/>
        <dbReference type="ChEBI" id="CHEBI:30616"/>
        <dbReference type="ChEBI" id="CHEBI:83421"/>
        <dbReference type="ChEBI" id="CHEBI:456216"/>
        <dbReference type="EC" id="2.7.11.1"/>
    </reaction>
</comment>
<dbReference type="Gene3D" id="3.30.200.20">
    <property type="entry name" value="Phosphorylase Kinase, domain 1"/>
    <property type="match status" value="1"/>
</dbReference>
<dbReference type="EMBL" id="JARO02015219">
    <property type="protein sequence ID" value="KPP57863.1"/>
    <property type="molecule type" value="Genomic_DNA"/>
</dbReference>
<gene>
    <name evidence="12" type="ORF">Z043_124364</name>
</gene>
<dbReference type="GO" id="GO:0005524">
    <property type="term" value="F:ATP binding"/>
    <property type="evidence" value="ECO:0007669"/>
    <property type="project" value="UniProtKB-KW"/>
</dbReference>
<evidence type="ECO:0000256" key="2">
    <source>
        <dbReference type="ARBA" id="ARBA00012513"/>
    </source>
</evidence>
<feature type="region of interest" description="Disordered" evidence="10">
    <location>
        <begin position="236"/>
        <end position="291"/>
    </location>
</feature>
<feature type="compositionally biased region" description="Basic and acidic residues" evidence="10">
    <location>
        <begin position="270"/>
        <end position="284"/>
    </location>
</feature>
<dbReference type="GO" id="GO:0005737">
    <property type="term" value="C:cytoplasm"/>
    <property type="evidence" value="ECO:0007669"/>
    <property type="project" value="TreeGrafter"/>
</dbReference>
<keyword evidence="5" id="KW-0547">Nucleotide-binding</keyword>
<evidence type="ECO:0000313" key="13">
    <source>
        <dbReference type="Proteomes" id="UP000034805"/>
    </source>
</evidence>
<evidence type="ECO:0000256" key="1">
    <source>
        <dbReference type="ARBA" id="ARBA00005505"/>
    </source>
</evidence>
<name>A0A0P7W5J8_SCLFO</name>
<dbReference type="PANTHER" id="PTHR22984:SF11">
    <property type="entry name" value="AURORA KINASE-RELATED"/>
    <property type="match status" value="1"/>
</dbReference>
<protein>
    <recommendedName>
        <fullName evidence="2">non-specific serine/threonine protein kinase</fullName>
        <ecNumber evidence="2">2.7.11.1</ecNumber>
    </recommendedName>
</protein>
<sequence>MNTSSKQLRGAVKPKSPELSDLASGSRSSTAGGCSSSGLRCGETRVQGPLRVLGVSFLSGRAARVNWEERLAIPRRNIGLWKARSLSFLGKIISRINLVIWRTMGQCVSEPHSSEIHEWSGRAAQSRRRAAVALRRLWGRLVGGTRRDPRGDRAPGVCDTLTLAVPAEEPGGPCLHAEPSSARSWELGHETAVVHGQDHCENWGTGVQRSAQLRPQPVDLIPEDREATNIVATMHPVETTRRARATESPCDREVPRSEKTRPMLESGSQKPKDKDGGRPGKGLDDTQPPRTLSRIQIHVPVHCPYSVRHQRNPLIRPKVTSDFMRSSSAVYANILLMEALLYELLLEVRHVSCALGLLEGRYTHGPLLYESSFGPVYEGIRTTDGLQVAIKYVSKEESRVLDVSVCKEPLPLEVAIMMHVNRPPVSPHILNAVECFELPADFALVMERPDTFQEVLEFCEGRGQLREDRLRTVMLQVIKALRHCQDRGVLYGVLDFRNVLIRPDTLAVKLIVYGCRRLDEDKDFAGKELHLPPEVFLRNEYLPTAATVWSFGVTLYALAFGQPPFSKIGDIITWNLAVLPGVSDECLSLMTWCLRPKATNRPTLEQIELHPWFRCSCRSRRRLGLQDVRSSSLRGVSEGAAEGEMCENQL</sequence>
<dbReference type="InterPro" id="IPR000719">
    <property type="entry name" value="Prot_kinase_dom"/>
</dbReference>
<keyword evidence="3" id="KW-0723">Serine/threonine-protein kinase</keyword>
<evidence type="ECO:0000259" key="11">
    <source>
        <dbReference type="PROSITE" id="PS50011"/>
    </source>
</evidence>
<evidence type="ECO:0000256" key="3">
    <source>
        <dbReference type="ARBA" id="ARBA00022527"/>
    </source>
</evidence>
<evidence type="ECO:0000256" key="9">
    <source>
        <dbReference type="ARBA" id="ARBA00048679"/>
    </source>
</evidence>
<dbReference type="Gene3D" id="1.10.510.10">
    <property type="entry name" value="Transferase(Phosphotransferase) domain 1"/>
    <property type="match status" value="1"/>
</dbReference>
<proteinExistence type="inferred from homology"/>
<evidence type="ECO:0000313" key="12">
    <source>
        <dbReference type="EMBL" id="KPP57863.1"/>
    </source>
</evidence>
<keyword evidence="6" id="KW-0418">Kinase</keyword>
<keyword evidence="4" id="KW-0808">Transferase</keyword>
<evidence type="ECO:0000256" key="10">
    <source>
        <dbReference type="SAM" id="MobiDB-lite"/>
    </source>
</evidence>
<feature type="domain" description="Protein kinase" evidence="11">
    <location>
        <begin position="362"/>
        <end position="613"/>
    </location>
</feature>
<accession>A0A0P7W5J8</accession>
<dbReference type="EC" id="2.7.11.1" evidence="2"/>
<evidence type="ECO:0000256" key="6">
    <source>
        <dbReference type="ARBA" id="ARBA00022777"/>
    </source>
</evidence>